<dbReference type="PANTHER" id="PTHR43249">
    <property type="entry name" value="UDP-N-ACETYL-2-AMINO-2-DEOXY-D-GLUCURONATE OXIDASE"/>
    <property type="match status" value="1"/>
</dbReference>
<evidence type="ECO:0000259" key="1">
    <source>
        <dbReference type="Pfam" id="PF01408"/>
    </source>
</evidence>
<dbReference type="Gene3D" id="3.30.360.10">
    <property type="entry name" value="Dihydrodipicolinate Reductase, domain 2"/>
    <property type="match status" value="1"/>
</dbReference>
<keyword evidence="4" id="KW-1185">Reference proteome</keyword>
<accession>A0A0B7MHV0</accession>
<reference evidence="4" key="1">
    <citation type="submission" date="2015-01" db="EMBL/GenBank/DDBJ databases">
        <authorList>
            <person name="Manzoor Shahid"/>
            <person name="Zubair Saima"/>
        </authorList>
    </citation>
    <scope>NUCLEOTIDE SEQUENCE [LARGE SCALE GENOMIC DNA]</scope>
    <source>
        <strain evidence="4">Sp3</strain>
    </source>
</reference>
<dbReference type="EMBL" id="CDRZ01000028">
    <property type="protein sequence ID" value="CEO87778.1"/>
    <property type="molecule type" value="Genomic_DNA"/>
</dbReference>
<dbReference type="Proteomes" id="UP000046155">
    <property type="component" value="Unassembled WGS sequence"/>
</dbReference>
<dbReference type="Pfam" id="PF22725">
    <property type="entry name" value="GFO_IDH_MocA_C3"/>
    <property type="match status" value="1"/>
</dbReference>
<evidence type="ECO:0000313" key="4">
    <source>
        <dbReference type="Proteomes" id="UP000046155"/>
    </source>
</evidence>
<gene>
    <name evidence="3" type="ORF">SSCH_1230012</name>
</gene>
<dbReference type="GO" id="GO:0000166">
    <property type="term" value="F:nucleotide binding"/>
    <property type="evidence" value="ECO:0007669"/>
    <property type="project" value="InterPro"/>
</dbReference>
<dbReference type="SUPFAM" id="SSF51735">
    <property type="entry name" value="NAD(P)-binding Rossmann-fold domains"/>
    <property type="match status" value="1"/>
</dbReference>
<evidence type="ECO:0000313" key="3">
    <source>
        <dbReference type="EMBL" id="CEO87778.1"/>
    </source>
</evidence>
<feature type="domain" description="GFO/IDH/MocA-like oxidoreductase" evidence="2">
    <location>
        <begin position="131"/>
        <end position="254"/>
    </location>
</feature>
<dbReference type="InterPro" id="IPR055170">
    <property type="entry name" value="GFO_IDH_MocA-like_dom"/>
</dbReference>
<name>A0A0B7MHV0_9FIRM</name>
<dbReference type="PANTHER" id="PTHR43249:SF1">
    <property type="entry name" value="D-GLUCOSIDE 3-DEHYDROGENASE"/>
    <property type="match status" value="1"/>
</dbReference>
<evidence type="ECO:0000259" key="2">
    <source>
        <dbReference type="Pfam" id="PF22725"/>
    </source>
</evidence>
<sequence length="341" mass="37862">MKKLNFGIIGCGRIAHKHAEAIKKNEKANLLCVCDILEERAAEYKDKYGAEAHFTDYRKMLEYSGLDVVNICTPSGMHAEMGIAAAQAGKHVIVEKPMALSLKDADDLIGACDESGVKLAVCFQNRFNPPVQKLRRALEEGRFGKLTHASAIVRWFRPQDYYDQAPWRGTRAMDGGCLMNQSIHNIDLLQWMMGPVESVFGYTATNLRKIECEDVGVAVLKFKNGALGVIEASTTIYPENLEETLNIFGEKGTVVLGGIAVNKIETWKFADSTDENGAIDQHQQDVPNVYGFGHDALVEDFIQAVTNDSKPYIDGWEGRKALEIVKAIYFSVTSNKQMLFS</sequence>
<dbReference type="OrthoDB" id="240873at2"/>
<dbReference type="Pfam" id="PF01408">
    <property type="entry name" value="GFO_IDH_MocA"/>
    <property type="match status" value="1"/>
</dbReference>
<feature type="domain" description="Gfo/Idh/MocA-like oxidoreductase N-terminal" evidence="1">
    <location>
        <begin position="4"/>
        <end position="121"/>
    </location>
</feature>
<dbReference type="InterPro" id="IPR052515">
    <property type="entry name" value="Gfo/Idh/MocA_Oxidoreductase"/>
</dbReference>
<dbReference type="InterPro" id="IPR000683">
    <property type="entry name" value="Gfo/Idh/MocA-like_OxRdtase_N"/>
</dbReference>
<dbReference type="RefSeq" id="WP_044664077.1">
    <property type="nucleotide sequence ID" value="NZ_CDRZ01000028.1"/>
</dbReference>
<dbReference type="AlphaFoldDB" id="A0A0B7MHV0"/>
<dbReference type="InterPro" id="IPR036291">
    <property type="entry name" value="NAD(P)-bd_dom_sf"/>
</dbReference>
<proteinExistence type="predicted"/>
<dbReference type="SUPFAM" id="SSF55347">
    <property type="entry name" value="Glyceraldehyde-3-phosphate dehydrogenase-like, C-terminal domain"/>
    <property type="match status" value="1"/>
</dbReference>
<protein>
    <submittedName>
        <fullName evidence="3">Putative dehydrogenase</fullName>
    </submittedName>
</protein>
<dbReference type="Gene3D" id="3.40.50.720">
    <property type="entry name" value="NAD(P)-binding Rossmann-like Domain"/>
    <property type="match status" value="1"/>
</dbReference>
<organism evidence="3 4">
    <name type="scientific">Syntrophaceticus schinkii</name>
    <dbReference type="NCBI Taxonomy" id="499207"/>
    <lineage>
        <taxon>Bacteria</taxon>
        <taxon>Bacillati</taxon>
        <taxon>Bacillota</taxon>
        <taxon>Clostridia</taxon>
        <taxon>Thermoanaerobacterales</taxon>
        <taxon>Thermoanaerobacterales Family III. Incertae Sedis</taxon>
        <taxon>Syntrophaceticus</taxon>
    </lineage>
</organism>